<protein>
    <submittedName>
        <fullName evidence="5">Uncharacterized protein</fullName>
    </submittedName>
</protein>
<evidence type="ECO:0000313" key="5">
    <source>
        <dbReference type="EMBL" id="KUI58185.1"/>
    </source>
</evidence>
<sequence length="356" mass="38129">MLYDLNIPWTPQTSQFDLERTLKFSHSLGYNVVALNHTFGAPVPSQINNPIPQLGPVHSSFPQYQQPSSAAAVTTNNASSKIPTTLRRATITISDPAVNHRLSSIAAAYDILACRPTTDKAFQAACTTMSDISLISLDLTQYFPFHFKPKPCMAAVNRGVYFEICYGQLTSSQDPRARSVWVANVIELLRATRGRGLVLSSEGKGSGFLRAPADVVNLLAAWGLGPEKGLEGLGVLPRAVVVNEGLKRRAFKGVVDIVDVEGRAPGHEMGGEGGGNDSKDKGNDGGKQKNKGKKQQGQNQQQPGGKNENGKRKHDGGNDQGGGGDQSSLPVMSKRQAKKVKLPEKKAATASTENSR</sequence>
<name>A0A194V2K9_CYTMA</name>
<dbReference type="PANTHER" id="PTHR13031">
    <property type="entry name" value="RIBONUCLEASE P SUBUNIT P30"/>
    <property type="match status" value="1"/>
</dbReference>
<dbReference type="GO" id="GO:0003723">
    <property type="term" value="F:RNA binding"/>
    <property type="evidence" value="ECO:0007669"/>
    <property type="project" value="TreeGrafter"/>
</dbReference>
<feature type="compositionally biased region" description="Low complexity" evidence="4">
    <location>
        <begin position="295"/>
        <end position="306"/>
    </location>
</feature>
<feature type="region of interest" description="Disordered" evidence="4">
    <location>
        <begin position="263"/>
        <end position="356"/>
    </location>
</feature>
<dbReference type="GO" id="GO:0005655">
    <property type="term" value="C:nucleolar ribonuclease P complex"/>
    <property type="evidence" value="ECO:0007669"/>
    <property type="project" value="TreeGrafter"/>
</dbReference>
<dbReference type="PANTHER" id="PTHR13031:SF0">
    <property type="entry name" value="RIBONUCLEASE P PROTEIN SUBUNIT P30"/>
    <property type="match status" value="1"/>
</dbReference>
<dbReference type="OrthoDB" id="17948at2759"/>
<reference evidence="6" key="1">
    <citation type="submission" date="2014-12" db="EMBL/GenBank/DDBJ databases">
        <title>Genome Sequence of Valsa Canker Pathogens Uncovers a Specific Adaption of Colonization on Woody Bark.</title>
        <authorList>
            <person name="Yin Z."/>
            <person name="Liu H."/>
            <person name="Gao X."/>
            <person name="Li Z."/>
            <person name="Song N."/>
            <person name="Ke X."/>
            <person name="Dai Q."/>
            <person name="Wu Y."/>
            <person name="Sun Y."/>
            <person name="Xu J.-R."/>
            <person name="Kang Z.K."/>
            <person name="Wang L."/>
            <person name="Huang L."/>
        </authorList>
    </citation>
    <scope>NUCLEOTIDE SEQUENCE [LARGE SCALE GENOMIC DNA]</scope>
    <source>
        <strain evidence="6">SXYL134</strain>
    </source>
</reference>
<organism evidence="5 6">
    <name type="scientific">Cytospora mali</name>
    <name type="common">Apple Valsa canker fungus</name>
    <name type="synonym">Valsa mali</name>
    <dbReference type="NCBI Taxonomy" id="578113"/>
    <lineage>
        <taxon>Eukaryota</taxon>
        <taxon>Fungi</taxon>
        <taxon>Dikarya</taxon>
        <taxon>Ascomycota</taxon>
        <taxon>Pezizomycotina</taxon>
        <taxon>Sordariomycetes</taxon>
        <taxon>Sordariomycetidae</taxon>
        <taxon>Diaporthales</taxon>
        <taxon>Cytosporaceae</taxon>
        <taxon>Cytospora</taxon>
    </lineage>
</organism>
<keyword evidence="3" id="KW-0819">tRNA processing</keyword>
<dbReference type="SUPFAM" id="SSF89550">
    <property type="entry name" value="PHP domain-like"/>
    <property type="match status" value="1"/>
</dbReference>
<evidence type="ECO:0000256" key="2">
    <source>
        <dbReference type="ARBA" id="ARBA00007331"/>
    </source>
</evidence>
<evidence type="ECO:0000256" key="4">
    <source>
        <dbReference type="SAM" id="MobiDB-lite"/>
    </source>
</evidence>
<dbReference type="STRING" id="694573.A0A194V2K9"/>
<comment type="subcellular location">
    <subcellularLocation>
        <location evidence="1">Nucleus</location>
    </subcellularLocation>
</comment>
<proteinExistence type="inferred from homology"/>
<comment type="similarity">
    <text evidence="2">Belongs to the eukaryotic/archaeal RNase P protein component 3 family.</text>
</comment>
<dbReference type="Proteomes" id="UP000078576">
    <property type="component" value="Unassembled WGS sequence"/>
</dbReference>
<dbReference type="AlphaFoldDB" id="A0A194V2K9"/>
<dbReference type="InterPro" id="IPR016195">
    <property type="entry name" value="Pol/histidinol_Pase-like"/>
</dbReference>
<evidence type="ECO:0000256" key="3">
    <source>
        <dbReference type="ARBA" id="ARBA00022694"/>
    </source>
</evidence>
<dbReference type="GO" id="GO:0008033">
    <property type="term" value="P:tRNA processing"/>
    <property type="evidence" value="ECO:0007669"/>
    <property type="project" value="UniProtKB-KW"/>
</dbReference>
<dbReference type="InterPro" id="IPR002738">
    <property type="entry name" value="RNase_P_p30"/>
</dbReference>
<dbReference type="Gene3D" id="3.20.20.140">
    <property type="entry name" value="Metal-dependent hydrolases"/>
    <property type="match status" value="1"/>
</dbReference>
<accession>A0A194V2K9</accession>
<gene>
    <name evidence="5" type="ORF">VP1G_05453</name>
</gene>
<feature type="compositionally biased region" description="Basic and acidic residues" evidence="4">
    <location>
        <begin position="277"/>
        <end position="287"/>
    </location>
</feature>
<evidence type="ECO:0000256" key="1">
    <source>
        <dbReference type="ARBA" id="ARBA00004123"/>
    </source>
</evidence>
<dbReference type="EMBL" id="KN714709">
    <property type="protein sequence ID" value="KUI58185.1"/>
    <property type="molecule type" value="Genomic_DNA"/>
</dbReference>
<keyword evidence="6" id="KW-1185">Reference proteome</keyword>
<evidence type="ECO:0000313" key="6">
    <source>
        <dbReference type="Proteomes" id="UP000078576"/>
    </source>
</evidence>
<dbReference type="Pfam" id="PF01876">
    <property type="entry name" value="RNase_P_p30"/>
    <property type="match status" value="1"/>
</dbReference>